<comment type="similarity">
    <text evidence="2 4">Belongs to the AB hydrolase superfamily. Lipase family.</text>
</comment>
<dbReference type="InterPro" id="IPR029058">
    <property type="entry name" value="AB_hydrolase_fold"/>
</dbReference>
<dbReference type="Pfam" id="PF00151">
    <property type="entry name" value="Lipase"/>
    <property type="match status" value="1"/>
</dbReference>
<dbReference type="PRINTS" id="PR00825">
    <property type="entry name" value="DOLALLERGEN"/>
</dbReference>
<dbReference type="AlphaFoldDB" id="A0AAV8WPR9"/>
<evidence type="ECO:0000256" key="3">
    <source>
        <dbReference type="ARBA" id="ARBA00022525"/>
    </source>
</evidence>
<sequence length="291" mass="32295">MVNIKYFLVETRDGLFRIEDLRFLDFLFPKAYASDVKYHYFSRDNPTKAIVVGHKDARVFAKTDFNASRDTLLIIHGWTGDSTAEVNIGVRKAVLAKHDINVFVIDWGPAAKRNYAAAKWVVSDIGEYIADFLKTLVSTYHLKISRVACVGFSLGAHVCGNVGESLNGQLGHIVGLDPASPLFLILKKSGRLDSSDAKFVQVIHTSTTISFATSIGHADYFPNGGVKQPGCGDIIYQKCSHHRAHKYYTESISTNGKKFVSKRCSGYIDYTFGSCKSKIKSLMGDYKIDTK</sequence>
<comment type="subcellular location">
    <subcellularLocation>
        <location evidence="1">Secreted</location>
    </subcellularLocation>
</comment>
<dbReference type="GO" id="GO:0005615">
    <property type="term" value="C:extracellular space"/>
    <property type="evidence" value="ECO:0007669"/>
    <property type="project" value="TreeGrafter"/>
</dbReference>
<evidence type="ECO:0000313" key="6">
    <source>
        <dbReference type="EMBL" id="KAJ8928297.1"/>
    </source>
</evidence>
<protein>
    <recommendedName>
        <fullName evidence="5">Lipase domain-containing protein</fullName>
    </recommendedName>
</protein>
<gene>
    <name evidence="6" type="ORF">NQ314_019152</name>
</gene>
<keyword evidence="3" id="KW-0964">Secreted</keyword>
<proteinExistence type="inferred from homology"/>
<reference evidence="6" key="1">
    <citation type="journal article" date="2023" name="Insect Mol. Biol.">
        <title>Genome sequencing provides insights into the evolution of gene families encoding plant cell wall-degrading enzymes in longhorned beetles.</title>
        <authorList>
            <person name="Shin N.R."/>
            <person name="Okamura Y."/>
            <person name="Kirsch R."/>
            <person name="Pauchet Y."/>
        </authorList>
    </citation>
    <scope>NUCLEOTIDE SEQUENCE</scope>
    <source>
        <strain evidence="6">RBIC_L_NR</strain>
    </source>
</reference>
<dbReference type="GO" id="GO:0016298">
    <property type="term" value="F:lipase activity"/>
    <property type="evidence" value="ECO:0007669"/>
    <property type="project" value="InterPro"/>
</dbReference>
<dbReference type="InterPro" id="IPR000734">
    <property type="entry name" value="TAG_lipase"/>
</dbReference>
<dbReference type="EMBL" id="JANEYF010005418">
    <property type="protein sequence ID" value="KAJ8928297.1"/>
    <property type="molecule type" value="Genomic_DNA"/>
</dbReference>
<accession>A0AAV8WPR9</accession>
<comment type="caution">
    <text evidence="6">The sequence shown here is derived from an EMBL/GenBank/DDBJ whole genome shotgun (WGS) entry which is preliminary data.</text>
</comment>
<dbReference type="InterPro" id="IPR013818">
    <property type="entry name" value="Lipase"/>
</dbReference>
<evidence type="ECO:0000256" key="4">
    <source>
        <dbReference type="RuleBase" id="RU004262"/>
    </source>
</evidence>
<dbReference type="PANTHER" id="PTHR11610">
    <property type="entry name" value="LIPASE"/>
    <property type="match status" value="1"/>
</dbReference>
<dbReference type="Gene3D" id="3.40.50.1820">
    <property type="entry name" value="alpha/beta hydrolase"/>
    <property type="match status" value="1"/>
</dbReference>
<evidence type="ECO:0000313" key="7">
    <source>
        <dbReference type="Proteomes" id="UP001162156"/>
    </source>
</evidence>
<feature type="domain" description="Lipase" evidence="5">
    <location>
        <begin position="34"/>
        <end position="277"/>
    </location>
</feature>
<evidence type="ECO:0000256" key="1">
    <source>
        <dbReference type="ARBA" id="ARBA00004613"/>
    </source>
</evidence>
<dbReference type="PANTHER" id="PTHR11610:SF190">
    <property type="entry name" value="VITELLOGENIN-3-LIKE PROTEIN"/>
    <property type="match status" value="1"/>
</dbReference>
<dbReference type="GO" id="GO:0016042">
    <property type="term" value="P:lipid catabolic process"/>
    <property type="evidence" value="ECO:0007669"/>
    <property type="project" value="TreeGrafter"/>
</dbReference>
<evidence type="ECO:0000256" key="2">
    <source>
        <dbReference type="ARBA" id="ARBA00010701"/>
    </source>
</evidence>
<dbReference type="PRINTS" id="PR00821">
    <property type="entry name" value="TAGLIPASE"/>
</dbReference>
<dbReference type="InterPro" id="IPR002334">
    <property type="entry name" value="Allerg_PlipaseA1"/>
</dbReference>
<organism evidence="6 7">
    <name type="scientific">Rhamnusium bicolor</name>
    <dbReference type="NCBI Taxonomy" id="1586634"/>
    <lineage>
        <taxon>Eukaryota</taxon>
        <taxon>Metazoa</taxon>
        <taxon>Ecdysozoa</taxon>
        <taxon>Arthropoda</taxon>
        <taxon>Hexapoda</taxon>
        <taxon>Insecta</taxon>
        <taxon>Pterygota</taxon>
        <taxon>Neoptera</taxon>
        <taxon>Endopterygota</taxon>
        <taxon>Coleoptera</taxon>
        <taxon>Polyphaga</taxon>
        <taxon>Cucujiformia</taxon>
        <taxon>Chrysomeloidea</taxon>
        <taxon>Cerambycidae</taxon>
        <taxon>Lepturinae</taxon>
        <taxon>Rhagiini</taxon>
        <taxon>Rhamnusium</taxon>
    </lineage>
</organism>
<dbReference type="SUPFAM" id="SSF53474">
    <property type="entry name" value="alpha/beta-Hydrolases"/>
    <property type="match status" value="1"/>
</dbReference>
<name>A0AAV8WPR9_9CUCU</name>
<evidence type="ECO:0000259" key="5">
    <source>
        <dbReference type="Pfam" id="PF00151"/>
    </source>
</evidence>
<dbReference type="CDD" id="cd00707">
    <property type="entry name" value="Pancreat_lipase_like"/>
    <property type="match status" value="1"/>
</dbReference>
<dbReference type="Proteomes" id="UP001162156">
    <property type="component" value="Unassembled WGS sequence"/>
</dbReference>
<dbReference type="InterPro" id="IPR033906">
    <property type="entry name" value="Lipase_N"/>
</dbReference>
<keyword evidence="7" id="KW-1185">Reference proteome</keyword>